<dbReference type="SUPFAM" id="SSF75304">
    <property type="entry name" value="Amidase signature (AS) enzymes"/>
    <property type="match status" value="1"/>
</dbReference>
<dbReference type="InterPro" id="IPR023631">
    <property type="entry name" value="Amidase_dom"/>
</dbReference>
<organism evidence="2 3">
    <name type="scientific">Selenomonas sputigena</name>
    <dbReference type="NCBI Taxonomy" id="69823"/>
    <lineage>
        <taxon>Bacteria</taxon>
        <taxon>Bacillati</taxon>
        <taxon>Bacillota</taxon>
        <taxon>Negativicutes</taxon>
        <taxon>Selenomonadales</taxon>
        <taxon>Selenomonadaceae</taxon>
        <taxon>Selenomonas</taxon>
    </lineage>
</organism>
<evidence type="ECO:0000259" key="1">
    <source>
        <dbReference type="Pfam" id="PF01425"/>
    </source>
</evidence>
<feature type="domain" description="Amidase" evidence="1">
    <location>
        <begin position="14"/>
        <end position="192"/>
    </location>
</feature>
<dbReference type="InterPro" id="IPR036928">
    <property type="entry name" value="AS_sf"/>
</dbReference>
<proteinExistence type="predicted"/>
<dbReference type="Pfam" id="PF01425">
    <property type="entry name" value="Amidase"/>
    <property type="match status" value="1"/>
</dbReference>
<reference evidence="2 3" key="1">
    <citation type="submission" date="2023-04" db="EMBL/GenBank/DDBJ databases">
        <title>Genome Sequence of Selenomonas sputigena ATCC 33150.</title>
        <authorList>
            <person name="Miller D.P."/>
            <person name="Anvari S."/>
            <person name="Polson S.W."/>
            <person name="Macdonald M."/>
            <person name="Mcdowell J.V."/>
        </authorList>
    </citation>
    <scope>NUCLEOTIDE SEQUENCE [LARGE SCALE GENOMIC DNA]</scope>
    <source>
        <strain evidence="2 3">ATCC 33150</strain>
    </source>
</reference>
<comment type="caution">
    <text evidence="2">The sequence shown here is derived from an EMBL/GenBank/DDBJ whole genome shotgun (WGS) entry which is preliminary data.</text>
</comment>
<dbReference type="PROSITE" id="PS00571">
    <property type="entry name" value="AMIDASES"/>
    <property type="match status" value="1"/>
</dbReference>
<dbReference type="InterPro" id="IPR020556">
    <property type="entry name" value="Amidase_CS"/>
</dbReference>
<gene>
    <name evidence="2" type="ORF">QCO44_12370</name>
</gene>
<feature type="non-terminal residue" evidence="2">
    <location>
        <position position="193"/>
    </location>
</feature>
<dbReference type="Proteomes" id="UP001559623">
    <property type="component" value="Unassembled WGS sequence"/>
</dbReference>
<keyword evidence="3" id="KW-1185">Reference proteome</keyword>
<dbReference type="EMBL" id="JARVLH010000038">
    <property type="protein sequence ID" value="MEX5286397.1"/>
    <property type="molecule type" value="Genomic_DNA"/>
</dbReference>
<dbReference type="RefSeq" id="WP_368848115.1">
    <property type="nucleotide sequence ID" value="NZ_JARVLH010000038.1"/>
</dbReference>
<dbReference type="PANTHER" id="PTHR11895">
    <property type="entry name" value="TRANSAMIDASE"/>
    <property type="match status" value="1"/>
</dbReference>
<dbReference type="Gene3D" id="3.90.1300.10">
    <property type="entry name" value="Amidase signature (AS) domain"/>
    <property type="match status" value="1"/>
</dbReference>
<accession>A0ABV3X881</accession>
<name>A0ABV3X881_9FIRM</name>
<dbReference type="PANTHER" id="PTHR11895:SF151">
    <property type="entry name" value="GLUTAMYL-TRNA(GLN) AMIDOTRANSFERASE SUBUNIT A"/>
    <property type="match status" value="1"/>
</dbReference>
<evidence type="ECO:0000313" key="2">
    <source>
        <dbReference type="EMBL" id="MEX5286397.1"/>
    </source>
</evidence>
<evidence type="ECO:0000313" key="3">
    <source>
        <dbReference type="Proteomes" id="UP001559623"/>
    </source>
</evidence>
<sequence length="193" mass="19803">MAKAVKAKEVSSRELVEAHLAVIEAAEPEIKAFLHVSADIALEQADAFDAKNAKGETEGLPELAGVPIAIKDMIVTKGIPTTAASKILEGWVPPYDATVIEKLKAAGMPILGKTNLDEFAQGSSTEHSAYQTTCNPWDTERVPGGSGGGSAAAVAAFETPIALGTDTGGSIRQPGALTGTVGAKPTYGGVSRF</sequence>
<protein>
    <submittedName>
        <fullName evidence="2">Amidase</fullName>
    </submittedName>
</protein>
<dbReference type="InterPro" id="IPR000120">
    <property type="entry name" value="Amidase"/>
</dbReference>